<name>A0A1E3B5P5_ASPCR</name>
<proteinExistence type="predicted"/>
<gene>
    <name evidence="1" type="ORF">SI65_08207</name>
</gene>
<dbReference type="OrthoDB" id="41532at2759"/>
<evidence type="ECO:0008006" key="3">
    <source>
        <dbReference type="Google" id="ProtNLM"/>
    </source>
</evidence>
<evidence type="ECO:0000313" key="1">
    <source>
        <dbReference type="EMBL" id="ODM16208.1"/>
    </source>
</evidence>
<keyword evidence="2" id="KW-1185">Reference proteome</keyword>
<sequence>MAFPSRHYTILPCDYESVTQWAPKFIEFRLNALKSAPQCTTSSYELEAAIPQQEWISTLSKPVFRVLLCVSRNIESQGPVHVWDSEWVGVLCMYGPRYNDKEDCLESTWYLGGGFVSPLHRGRSTLRDIYNFGIQQATNTDRSLAKNRQSRTGIEIIAKANDAPTLRYYRTGGLEVTQSMTLGEYYAQAGWSFSISADLLGLKIVVMRMVIEREAAVRPRL</sequence>
<evidence type="ECO:0000313" key="2">
    <source>
        <dbReference type="Proteomes" id="UP000094569"/>
    </source>
</evidence>
<protein>
    <recommendedName>
        <fullName evidence="3">N-acetyltransferase domain-containing protein</fullName>
    </recommendedName>
</protein>
<dbReference type="EMBL" id="JXNT01000012">
    <property type="protein sequence ID" value="ODM16208.1"/>
    <property type="molecule type" value="Genomic_DNA"/>
</dbReference>
<dbReference type="VEuPathDB" id="FungiDB:SI65_08207"/>
<reference evidence="1 2" key="1">
    <citation type="journal article" date="2016" name="BMC Genomics">
        <title>Comparative genomic and transcriptomic analyses of the Fuzhuan brick tea-fermentation fungus Aspergillus cristatus.</title>
        <authorList>
            <person name="Ge Y."/>
            <person name="Wang Y."/>
            <person name="Liu Y."/>
            <person name="Tan Y."/>
            <person name="Ren X."/>
            <person name="Zhang X."/>
            <person name="Hyde K.D."/>
            <person name="Liu Y."/>
            <person name="Liu Z."/>
        </authorList>
    </citation>
    <scope>NUCLEOTIDE SEQUENCE [LARGE SCALE GENOMIC DNA]</scope>
    <source>
        <strain evidence="1 2">GZAAS20.1005</strain>
    </source>
</reference>
<dbReference type="Proteomes" id="UP000094569">
    <property type="component" value="Unassembled WGS sequence"/>
</dbReference>
<organism evidence="1 2">
    <name type="scientific">Aspergillus cristatus</name>
    <name type="common">Chinese Fuzhuan brick tea-fermentation fungus</name>
    <name type="synonym">Eurotium cristatum</name>
    <dbReference type="NCBI Taxonomy" id="573508"/>
    <lineage>
        <taxon>Eukaryota</taxon>
        <taxon>Fungi</taxon>
        <taxon>Dikarya</taxon>
        <taxon>Ascomycota</taxon>
        <taxon>Pezizomycotina</taxon>
        <taxon>Eurotiomycetes</taxon>
        <taxon>Eurotiomycetidae</taxon>
        <taxon>Eurotiales</taxon>
        <taxon>Aspergillaceae</taxon>
        <taxon>Aspergillus</taxon>
        <taxon>Aspergillus subgen. Aspergillus</taxon>
    </lineage>
</organism>
<dbReference type="AlphaFoldDB" id="A0A1E3B5P5"/>
<comment type="caution">
    <text evidence="1">The sequence shown here is derived from an EMBL/GenBank/DDBJ whole genome shotgun (WGS) entry which is preliminary data.</text>
</comment>
<accession>A0A1E3B5P5</accession>